<evidence type="ECO:0000256" key="3">
    <source>
        <dbReference type="ARBA" id="ARBA00023098"/>
    </source>
</evidence>
<keyword evidence="1 5" id="KW-0378">Hydrolase</keyword>
<accession>A0ABT6F1Y0</accession>
<reference evidence="5" key="2">
    <citation type="submission" date="2022-01" db="EMBL/GenBank/DDBJ databases">
        <authorList>
            <person name="Zivanovic Y."/>
            <person name="Moreira D."/>
            <person name="Lopez-Garcia P."/>
        </authorList>
    </citation>
    <scope>NUCLEOTIDE SEQUENCE</scope>
    <source>
        <strain evidence="5">G9</strain>
    </source>
</reference>
<proteinExistence type="predicted"/>
<sequence length="588" mass="64356">MIRLAVVRYGSSTMVQSRQSIHSIPLPWTVGALGLLLSMVVAMPVSAADQVVFRYGFLERSVDLNDLEDYAATGQASSELRAYLRLLPPEHRRQIRSSLQEKLTLSPVAVAQLLYSPLGEELLAQIGDVMQTGSRRGNNYALRSALILAAADSDGLTALTIIRHYPSSSLRVDLAKGLSILKNFQELILQTQTVLDAVRYQANIEAVAVHGAVPMVQSLTELGPLRWIEMPWTMTDQSLRRLQLTGHARTLKATFYLPTLSPNQFSQAVPVVVISHGLGADRYSYHYLGRHLASHGFAVLALEHPGSSSERLLSFPAGHTTAYTAAQEFLDRPLDVTFILDQLHQFPSQLQPWPGRLDLDRVAVIGQSFGGYTALTLAGASLDFDHLHQICPAHIATTLNISLILQCQATTLPHRNYHLSDRRVRAVLAVNPITSAVFSPASLAAIETPVMIMAGSADAIAPPVSEQVYPFTWLTSGDRYLVLVDHATHFSTIGESLPNTAAMPIPRALIGSTPRSRAYLMAMSLAFLRTHLLNQEQDRAFLTAAAAQALSHRDQPLNLSQDLSQPILEGPPISAFPALFYPVNPTER</sequence>
<dbReference type="InterPro" id="IPR029058">
    <property type="entry name" value="AB_hydrolase_fold"/>
</dbReference>
<keyword evidence="3" id="KW-0443">Lipid metabolism</keyword>
<dbReference type="Pfam" id="PF07176">
    <property type="entry name" value="DUF1400"/>
    <property type="match status" value="1"/>
</dbReference>
<dbReference type="Pfam" id="PF03403">
    <property type="entry name" value="PAF-AH_p_II"/>
    <property type="match status" value="1"/>
</dbReference>
<dbReference type="RefSeq" id="WP_277867773.1">
    <property type="nucleotide sequence ID" value="NZ_JAKKUT010000005.1"/>
</dbReference>
<name>A0ABT6F1Y0_9SYNE</name>
<dbReference type="PANTHER" id="PTHR10272:SF13">
    <property type="entry name" value="POLY(ETHYLENE TEREPHTHALATE) HYDROLASE"/>
    <property type="match status" value="1"/>
</dbReference>
<keyword evidence="6" id="KW-1185">Reference proteome</keyword>
<dbReference type="EMBL" id="JAKKUT010000005">
    <property type="protein sequence ID" value="MDG2991849.1"/>
    <property type="molecule type" value="Genomic_DNA"/>
</dbReference>
<dbReference type="Proteomes" id="UP001154265">
    <property type="component" value="Unassembled WGS sequence"/>
</dbReference>
<gene>
    <name evidence="5" type="ORF">L3556_13050</name>
</gene>
<dbReference type="GO" id="GO:0016787">
    <property type="term" value="F:hydrolase activity"/>
    <property type="evidence" value="ECO:0007669"/>
    <property type="project" value="UniProtKB-KW"/>
</dbReference>
<feature type="domain" description="DUF1400" evidence="4">
    <location>
        <begin position="47"/>
        <end position="173"/>
    </location>
</feature>
<dbReference type="SUPFAM" id="SSF53474">
    <property type="entry name" value="alpha/beta-Hydrolases"/>
    <property type="match status" value="1"/>
</dbReference>
<evidence type="ECO:0000313" key="5">
    <source>
        <dbReference type="EMBL" id="MDG2991849.1"/>
    </source>
</evidence>
<protein>
    <submittedName>
        <fullName evidence="5">Alpha/beta hydrolase</fullName>
    </submittedName>
</protein>
<dbReference type="PANTHER" id="PTHR10272">
    <property type="entry name" value="PLATELET-ACTIVATING FACTOR ACETYLHYDROLASE"/>
    <property type="match status" value="1"/>
</dbReference>
<keyword evidence="2" id="KW-0442">Lipid degradation</keyword>
<dbReference type="Gene3D" id="3.40.50.1820">
    <property type="entry name" value="alpha/beta hydrolase"/>
    <property type="match status" value="1"/>
</dbReference>
<evidence type="ECO:0000259" key="4">
    <source>
        <dbReference type="Pfam" id="PF07176"/>
    </source>
</evidence>
<reference evidence="5" key="1">
    <citation type="journal article" date="2022" name="Genome Biol. Evol.">
        <title>A New Gene Family Diagnostic for Intracellular Biomineralization of Amorphous Ca Carbonates by Cyanobacteria.</title>
        <authorList>
            <person name="Benzerara K."/>
            <person name="Duprat E."/>
            <person name="Bitard-Feildel T."/>
            <person name="Caumes G."/>
            <person name="Cassier-Chauvat C."/>
            <person name="Chauvat F."/>
            <person name="Dezi M."/>
            <person name="Diop S.I."/>
            <person name="Gaschignard G."/>
            <person name="Gorgen S."/>
            <person name="Gugger M."/>
            <person name="Lopez-Garcia P."/>
            <person name="Millet M."/>
            <person name="Skouri-Panet F."/>
            <person name="Moreira D."/>
            <person name="Callebaut I."/>
        </authorList>
    </citation>
    <scope>NUCLEOTIDE SEQUENCE</scope>
    <source>
        <strain evidence="5">G9</strain>
    </source>
</reference>
<evidence type="ECO:0000256" key="1">
    <source>
        <dbReference type="ARBA" id="ARBA00022801"/>
    </source>
</evidence>
<evidence type="ECO:0000313" key="6">
    <source>
        <dbReference type="Proteomes" id="UP001154265"/>
    </source>
</evidence>
<evidence type="ECO:0000256" key="2">
    <source>
        <dbReference type="ARBA" id="ARBA00022963"/>
    </source>
</evidence>
<dbReference type="InterPro" id="IPR010802">
    <property type="entry name" value="DUF1400"/>
</dbReference>
<organism evidence="5 6">
    <name type="scientific">Candidatus Synechococcus calcipolaris G9</name>
    <dbReference type="NCBI Taxonomy" id="1497997"/>
    <lineage>
        <taxon>Bacteria</taxon>
        <taxon>Bacillati</taxon>
        <taxon>Cyanobacteriota</taxon>
        <taxon>Cyanophyceae</taxon>
        <taxon>Synechococcales</taxon>
        <taxon>Synechococcaceae</taxon>
        <taxon>Synechococcus</taxon>
    </lineage>
</organism>
<comment type="caution">
    <text evidence="5">The sequence shown here is derived from an EMBL/GenBank/DDBJ whole genome shotgun (WGS) entry which is preliminary data.</text>
</comment>